<dbReference type="GeneID" id="63747020"/>
<organism evidence="1 2">
    <name type="scientific">Aspergillus wentii DTO 134E9</name>
    <dbReference type="NCBI Taxonomy" id="1073089"/>
    <lineage>
        <taxon>Eukaryota</taxon>
        <taxon>Fungi</taxon>
        <taxon>Dikarya</taxon>
        <taxon>Ascomycota</taxon>
        <taxon>Pezizomycotina</taxon>
        <taxon>Eurotiomycetes</taxon>
        <taxon>Eurotiomycetidae</taxon>
        <taxon>Eurotiales</taxon>
        <taxon>Aspergillaceae</taxon>
        <taxon>Aspergillus</taxon>
        <taxon>Aspergillus subgen. Cremei</taxon>
    </lineage>
</organism>
<evidence type="ECO:0000313" key="1">
    <source>
        <dbReference type="EMBL" id="OJJ32631.1"/>
    </source>
</evidence>
<name>A0A1L9RCJ6_ASPWE</name>
<evidence type="ECO:0000313" key="2">
    <source>
        <dbReference type="Proteomes" id="UP000184383"/>
    </source>
</evidence>
<dbReference type="VEuPathDB" id="FungiDB:ASPWEDRAFT_174082"/>
<dbReference type="AlphaFoldDB" id="A0A1L9RCJ6"/>
<dbReference type="RefSeq" id="XP_040686308.1">
    <property type="nucleotide sequence ID" value="XM_040831172.1"/>
</dbReference>
<sequence length="116" mass="13184">MTFLTQESILEILFGIPSMVTSVLNAWDFWLKYRVRSHSKHIEPQSISLIVPHDLIITVEGYDPEGSTIRNQSCSVDSAQSQSTFGQMLSKASSTLTLQTPPRVFISERRQFEHEV</sequence>
<proteinExistence type="predicted"/>
<keyword evidence="2" id="KW-1185">Reference proteome</keyword>
<accession>A0A1L9RCJ6</accession>
<reference evidence="2" key="1">
    <citation type="journal article" date="2017" name="Genome Biol.">
        <title>Comparative genomics reveals high biological diversity and specific adaptations in the industrially and medically important fungal genus Aspergillus.</title>
        <authorList>
            <person name="de Vries R.P."/>
            <person name="Riley R."/>
            <person name="Wiebenga A."/>
            <person name="Aguilar-Osorio G."/>
            <person name="Amillis S."/>
            <person name="Uchima C.A."/>
            <person name="Anderluh G."/>
            <person name="Asadollahi M."/>
            <person name="Askin M."/>
            <person name="Barry K."/>
            <person name="Battaglia E."/>
            <person name="Bayram O."/>
            <person name="Benocci T."/>
            <person name="Braus-Stromeyer S.A."/>
            <person name="Caldana C."/>
            <person name="Canovas D."/>
            <person name="Cerqueira G.C."/>
            <person name="Chen F."/>
            <person name="Chen W."/>
            <person name="Choi C."/>
            <person name="Clum A."/>
            <person name="Dos Santos R.A."/>
            <person name="Damasio A.R."/>
            <person name="Diallinas G."/>
            <person name="Emri T."/>
            <person name="Fekete E."/>
            <person name="Flipphi M."/>
            <person name="Freyberg S."/>
            <person name="Gallo A."/>
            <person name="Gournas C."/>
            <person name="Habgood R."/>
            <person name="Hainaut M."/>
            <person name="Harispe M.L."/>
            <person name="Henrissat B."/>
            <person name="Hilden K.S."/>
            <person name="Hope R."/>
            <person name="Hossain A."/>
            <person name="Karabika E."/>
            <person name="Karaffa L."/>
            <person name="Karanyi Z."/>
            <person name="Krasevec N."/>
            <person name="Kuo A."/>
            <person name="Kusch H."/>
            <person name="LaButti K."/>
            <person name="Lagendijk E.L."/>
            <person name="Lapidus A."/>
            <person name="Levasseur A."/>
            <person name="Lindquist E."/>
            <person name="Lipzen A."/>
            <person name="Logrieco A.F."/>
            <person name="MacCabe A."/>
            <person name="Maekelae M.R."/>
            <person name="Malavazi I."/>
            <person name="Melin P."/>
            <person name="Meyer V."/>
            <person name="Mielnichuk N."/>
            <person name="Miskei M."/>
            <person name="Molnar A.P."/>
            <person name="Mule G."/>
            <person name="Ngan C.Y."/>
            <person name="Orejas M."/>
            <person name="Orosz E."/>
            <person name="Ouedraogo J.P."/>
            <person name="Overkamp K.M."/>
            <person name="Park H.-S."/>
            <person name="Perrone G."/>
            <person name="Piumi F."/>
            <person name="Punt P.J."/>
            <person name="Ram A.F."/>
            <person name="Ramon A."/>
            <person name="Rauscher S."/>
            <person name="Record E."/>
            <person name="Riano-Pachon D.M."/>
            <person name="Robert V."/>
            <person name="Roehrig J."/>
            <person name="Ruller R."/>
            <person name="Salamov A."/>
            <person name="Salih N.S."/>
            <person name="Samson R.A."/>
            <person name="Sandor E."/>
            <person name="Sanguinetti M."/>
            <person name="Schuetze T."/>
            <person name="Sepcic K."/>
            <person name="Shelest E."/>
            <person name="Sherlock G."/>
            <person name="Sophianopoulou V."/>
            <person name="Squina F.M."/>
            <person name="Sun H."/>
            <person name="Susca A."/>
            <person name="Todd R.B."/>
            <person name="Tsang A."/>
            <person name="Unkles S.E."/>
            <person name="van de Wiele N."/>
            <person name="van Rossen-Uffink D."/>
            <person name="Oliveira J.V."/>
            <person name="Vesth T.C."/>
            <person name="Visser J."/>
            <person name="Yu J.-H."/>
            <person name="Zhou M."/>
            <person name="Andersen M.R."/>
            <person name="Archer D.B."/>
            <person name="Baker S.E."/>
            <person name="Benoit I."/>
            <person name="Brakhage A.A."/>
            <person name="Braus G.H."/>
            <person name="Fischer R."/>
            <person name="Frisvad J.C."/>
            <person name="Goldman G.H."/>
            <person name="Houbraken J."/>
            <person name="Oakley B."/>
            <person name="Pocsi I."/>
            <person name="Scazzocchio C."/>
            <person name="Seiboth B."/>
            <person name="vanKuyk P.A."/>
            <person name="Wortman J."/>
            <person name="Dyer P.S."/>
            <person name="Grigoriev I.V."/>
        </authorList>
    </citation>
    <scope>NUCLEOTIDE SEQUENCE [LARGE SCALE GENOMIC DNA]</scope>
    <source>
        <strain evidence="2">DTO 134E9</strain>
    </source>
</reference>
<protein>
    <submittedName>
        <fullName evidence="1">Uncharacterized protein</fullName>
    </submittedName>
</protein>
<dbReference type="EMBL" id="KV878214">
    <property type="protein sequence ID" value="OJJ32631.1"/>
    <property type="molecule type" value="Genomic_DNA"/>
</dbReference>
<dbReference type="Proteomes" id="UP000184383">
    <property type="component" value="Unassembled WGS sequence"/>
</dbReference>
<gene>
    <name evidence="1" type="ORF">ASPWEDRAFT_174082</name>
</gene>